<organism evidence="6 7">
    <name type="scientific">Dyella koreensis</name>
    <dbReference type="NCBI Taxonomy" id="311235"/>
    <lineage>
        <taxon>Bacteria</taxon>
        <taxon>Pseudomonadati</taxon>
        <taxon>Pseudomonadota</taxon>
        <taxon>Gammaproteobacteria</taxon>
        <taxon>Lysobacterales</taxon>
        <taxon>Rhodanobacteraceae</taxon>
        <taxon>Dyella</taxon>
    </lineage>
</organism>
<dbReference type="InterPro" id="IPR005119">
    <property type="entry name" value="LysR_subst-bd"/>
</dbReference>
<evidence type="ECO:0000256" key="3">
    <source>
        <dbReference type="ARBA" id="ARBA00023125"/>
    </source>
</evidence>
<accession>A0ABW8K482</accession>
<dbReference type="SUPFAM" id="SSF53850">
    <property type="entry name" value="Periplasmic binding protein-like II"/>
    <property type="match status" value="1"/>
</dbReference>
<dbReference type="Pfam" id="PF00126">
    <property type="entry name" value="HTH_1"/>
    <property type="match status" value="1"/>
</dbReference>
<sequence>MEFRQLQLFVAVAEELHFGRAAARVRMAQPPFSQQIRKLEDELGVQLLARSSRRVALTPAGSQLLEHARGMLAKRAEAVTSVQRVAEGETGALRIGFGASSAFGVLPGLIRRFREKYPGIALRMEDRESLDIGHALASGELDVAIVRAPFRYTGVKTESLLRERFMLAMPEGHPMAQRRRIALASFANEPFVLFPRDTAPGLHDTIVSICIEVGFSPTVTHQAGSWPAVISLVKAGLGVTIAPASAQAVLPGGVVFRHLPGVTTQAELLLAHAPHAHSAATERFRAIALGIRI</sequence>
<dbReference type="Pfam" id="PF03466">
    <property type="entry name" value="LysR_substrate"/>
    <property type="match status" value="1"/>
</dbReference>
<evidence type="ECO:0000259" key="5">
    <source>
        <dbReference type="PROSITE" id="PS50931"/>
    </source>
</evidence>
<dbReference type="Gene3D" id="3.40.190.10">
    <property type="entry name" value="Periplasmic binding protein-like II"/>
    <property type="match status" value="2"/>
</dbReference>
<keyword evidence="7" id="KW-1185">Reference proteome</keyword>
<evidence type="ECO:0000313" key="6">
    <source>
        <dbReference type="EMBL" id="MFK2917375.1"/>
    </source>
</evidence>
<dbReference type="CDD" id="cd08414">
    <property type="entry name" value="PBP2_LTTR_aromatics_like"/>
    <property type="match status" value="1"/>
</dbReference>
<dbReference type="PROSITE" id="PS50931">
    <property type="entry name" value="HTH_LYSR"/>
    <property type="match status" value="1"/>
</dbReference>
<reference evidence="6 7" key="1">
    <citation type="submission" date="2020-10" db="EMBL/GenBank/DDBJ databases">
        <title>Phylogeny of dyella-like bacteria.</title>
        <authorList>
            <person name="Fu J."/>
        </authorList>
    </citation>
    <scope>NUCLEOTIDE SEQUENCE [LARGE SCALE GENOMIC DNA]</scope>
    <source>
        <strain evidence="6 7">BB4</strain>
    </source>
</reference>
<evidence type="ECO:0000256" key="1">
    <source>
        <dbReference type="ARBA" id="ARBA00009437"/>
    </source>
</evidence>
<gene>
    <name evidence="6" type="ORF">ISS97_08875</name>
</gene>
<dbReference type="InterPro" id="IPR036388">
    <property type="entry name" value="WH-like_DNA-bd_sf"/>
</dbReference>
<dbReference type="SUPFAM" id="SSF46785">
    <property type="entry name" value="Winged helix' DNA-binding domain"/>
    <property type="match status" value="1"/>
</dbReference>
<comment type="caution">
    <text evidence="6">The sequence shown here is derived from an EMBL/GenBank/DDBJ whole genome shotgun (WGS) entry which is preliminary data.</text>
</comment>
<dbReference type="Proteomes" id="UP001620408">
    <property type="component" value="Unassembled WGS sequence"/>
</dbReference>
<dbReference type="EMBL" id="JADIKD010000009">
    <property type="protein sequence ID" value="MFK2917375.1"/>
    <property type="molecule type" value="Genomic_DNA"/>
</dbReference>
<proteinExistence type="inferred from homology"/>
<evidence type="ECO:0000256" key="2">
    <source>
        <dbReference type="ARBA" id="ARBA00023015"/>
    </source>
</evidence>
<evidence type="ECO:0000313" key="7">
    <source>
        <dbReference type="Proteomes" id="UP001620408"/>
    </source>
</evidence>
<dbReference type="InterPro" id="IPR036390">
    <property type="entry name" value="WH_DNA-bd_sf"/>
</dbReference>
<dbReference type="Gene3D" id="1.10.10.10">
    <property type="entry name" value="Winged helix-like DNA-binding domain superfamily/Winged helix DNA-binding domain"/>
    <property type="match status" value="1"/>
</dbReference>
<dbReference type="PANTHER" id="PTHR30346">
    <property type="entry name" value="TRANSCRIPTIONAL DUAL REGULATOR HCAR-RELATED"/>
    <property type="match status" value="1"/>
</dbReference>
<evidence type="ECO:0000256" key="4">
    <source>
        <dbReference type="ARBA" id="ARBA00023163"/>
    </source>
</evidence>
<dbReference type="PRINTS" id="PR00039">
    <property type="entry name" value="HTHLYSR"/>
</dbReference>
<comment type="similarity">
    <text evidence="1">Belongs to the LysR transcriptional regulatory family.</text>
</comment>
<dbReference type="PANTHER" id="PTHR30346:SF28">
    <property type="entry name" value="HTH-TYPE TRANSCRIPTIONAL REGULATOR CYNR"/>
    <property type="match status" value="1"/>
</dbReference>
<feature type="domain" description="HTH lysR-type" evidence="5">
    <location>
        <begin position="1"/>
        <end position="58"/>
    </location>
</feature>
<protein>
    <submittedName>
        <fullName evidence="6">LysR family transcriptional regulator</fullName>
    </submittedName>
</protein>
<dbReference type="RefSeq" id="WP_379985180.1">
    <property type="nucleotide sequence ID" value="NZ_JADIKD010000009.1"/>
</dbReference>
<name>A0ABW8K482_9GAMM</name>
<keyword evidence="2" id="KW-0805">Transcription regulation</keyword>
<keyword evidence="4" id="KW-0804">Transcription</keyword>
<dbReference type="InterPro" id="IPR000847">
    <property type="entry name" value="LysR_HTH_N"/>
</dbReference>
<keyword evidence="3" id="KW-0238">DNA-binding</keyword>